<keyword evidence="1" id="KW-0238">DNA-binding</keyword>
<dbReference type="EMBL" id="CP029426">
    <property type="protein sequence ID" value="AWM02530.1"/>
    <property type="molecule type" value="Genomic_DNA"/>
</dbReference>
<keyword evidence="4" id="KW-1185">Reference proteome</keyword>
<evidence type="ECO:0000313" key="4">
    <source>
        <dbReference type="Proteomes" id="UP000215884"/>
    </source>
</evidence>
<evidence type="ECO:0000313" key="3">
    <source>
        <dbReference type="EMBL" id="AWM02530.1"/>
    </source>
</evidence>
<reference evidence="3 4" key="1">
    <citation type="journal article" date="2017" name="Syst. Appl. Microbiol.">
        <title>Soybeans inoculated with root zone soils of Canadian native legumes harbour diverse and novel Bradyrhizobium spp. that possess agricultural potential.</title>
        <authorList>
            <person name="Bromfield E.S.P."/>
            <person name="Cloutier S."/>
            <person name="Tambong J.T."/>
            <person name="Tran Thi T.V."/>
        </authorList>
    </citation>
    <scope>NUCLEOTIDE SEQUENCE [LARGE SCALE GENOMIC DNA]</scope>
    <source>
        <strain evidence="3 4">39S1MB</strain>
    </source>
</reference>
<feature type="compositionally biased region" description="Basic and acidic residues" evidence="2">
    <location>
        <begin position="144"/>
        <end position="162"/>
    </location>
</feature>
<dbReference type="KEGG" id="brq:CIT40_22510"/>
<accession>A0A2U8PXI5</accession>
<dbReference type="Proteomes" id="UP000215884">
    <property type="component" value="Chromosome"/>
</dbReference>
<dbReference type="SUPFAM" id="SSF47823">
    <property type="entry name" value="lambda integrase-like, N-terminal domain"/>
    <property type="match status" value="1"/>
</dbReference>
<dbReference type="RefSeq" id="WP_094891361.1">
    <property type="nucleotide sequence ID" value="NZ_CP029426.2"/>
</dbReference>
<name>A0A2U8PXI5_9BRAD</name>
<dbReference type="OrthoDB" id="8232966at2"/>
<protein>
    <submittedName>
        <fullName evidence="3">Uncharacterized protein</fullName>
    </submittedName>
</protein>
<reference evidence="3 4" key="2">
    <citation type="journal article" date="2019" name="Int. J. Syst. Evol. Microbiol.">
        <title>Description and complete genome sequence of Bradyrhizobium amphicarpaeae sp. nov., harbouring photosystem and nitrogen-fixation genes.</title>
        <authorList>
            <person name="Bromfield E.S.P."/>
            <person name="Cloutier S."/>
            <person name="Nguyen H.D.T."/>
        </authorList>
    </citation>
    <scope>NUCLEOTIDE SEQUENCE [LARGE SCALE GENOMIC DNA]</scope>
    <source>
        <strain evidence="3 4">39S1MB</strain>
    </source>
</reference>
<organism evidence="3 4">
    <name type="scientific">Bradyrhizobium amphicarpaeae</name>
    <dbReference type="NCBI Taxonomy" id="1404768"/>
    <lineage>
        <taxon>Bacteria</taxon>
        <taxon>Pseudomonadati</taxon>
        <taxon>Pseudomonadota</taxon>
        <taxon>Alphaproteobacteria</taxon>
        <taxon>Hyphomicrobiales</taxon>
        <taxon>Nitrobacteraceae</taxon>
        <taxon>Bradyrhizobium</taxon>
    </lineage>
</organism>
<dbReference type="InterPro" id="IPR010998">
    <property type="entry name" value="Integrase_recombinase_N"/>
</dbReference>
<evidence type="ECO:0000256" key="1">
    <source>
        <dbReference type="ARBA" id="ARBA00023125"/>
    </source>
</evidence>
<evidence type="ECO:0000256" key="2">
    <source>
        <dbReference type="SAM" id="MobiDB-lite"/>
    </source>
</evidence>
<proteinExistence type="predicted"/>
<sequence>MTHPLLTALAQARLRDAPIFVRWCELNGVTACPAAPALVARFVTDCAALGVSRLWSAVQDISRMHVSLGLADPTLGGAAASAMNAIAAIPPPRSWPAPFKQRFSALPYDIQIHLAAHEAQRERALRRAQNDAASARQKLAALEAETKDRESNGNEAATRDQD</sequence>
<feature type="region of interest" description="Disordered" evidence="2">
    <location>
        <begin position="123"/>
        <end position="162"/>
    </location>
</feature>
<dbReference type="GO" id="GO:0003677">
    <property type="term" value="F:DNA binding"/>
    <property type="evidence" value="ECO:0007669"/>
    <property type="project" value="UniProtKB-KW"/>
</dbReference>
<gene>
    <name evidence="3" type="ORF">CIT40_22510</name>
</gene>
<dbReference type="AlphaFoldDB" id="A0A2U8PXI5"/>
<dbReference type="Gene3D" id="1.10.150.130">
    <property type="match status" value="1"/>
</dbReference>